<evidence type="ECO:0000313" key="1">
    <source>
        <dbReference type="EMBL" id="MBF5052795.1"/>
    </source>
</evidence>
<sequence length="74" mass="8688">MHQRNDYHIPEQLPFLTAVCWDLADVHALTIDEMLNRYERGWDYRGTLADLEGQEKVFVRELAIAKGSWLQVDV</sequence>
<dbReference type="EMBL" id="ARXR01000008">
    <property type="protein sequence ID" value="MBF5052795.1"/>
    <property type="molecule type" value="Genomic_DNA"/>
</dbReference>
<protein>
    <submittedName>
        <fullName evidence="1">Uncharacterized protein</fullName>
    </submittedName>
</protein>
<dbReference type="Proteomes" id="UP000644441">
    <property type="component" value="Unassembled WGS sequence"/>
</dbReference>
<name>A0ABS0AHP9_9GAMM</name>
<keyword evidence="2" id="KW-1185">Reference proteome</keyword>
<evidence type="ECO:0000313" key="2">
    <source>
        <dbReference type="Proteomes" id="UP000644441"/>
    </source>
</evidence>
<gene>
    <name evidence="1" type="ORF">ISO4_01397</name>
</gene>
<reference evidence="1 2" key="1">
    <citation type="submission" date="2012-09" db="EMBL/GenBank/DDBJ databases">
        <title>Genome Sequence of alkane-degrading Bacterium Alcanivorax venustensis ISO4.</title>
        <authorList>
            <person name="Lai Q."/>
            <person name="Shao Z."/>
        </authorList>
    </citation>
    <scope>NUCLEOTIDE SEQUENCE [LARGE SCALE GENOMIC DNA]</scope>
    <source>
        <strain evidence="1 2">ISO4</strain>
    </source>
</reference>
<comment type="caution">
    <text evidence="1">The sequence shown here is derived from an EMBL/GenBank/DDBJ whole genome shotgun (WGS) entry which is preliminary data.</text>
</comment>
<accession>A0ABS0AHP9</accession>
<organism evidence="1 2">
    <name type="scientific">Alloalcanivorax venustensis ISO4</name>
    <dbReference type="NCBI Taxonomy" id="1177184"/>
    <lineage>
        <taxon>Bacteria</taxon>
        <taxon>Pseudomonadati</taxon>
        <taxon>Pseudomonadota</taxon>
        <taxon>Gammaproteobacteria</taxon>
        <taxon>Oceanospirillales</taxon>
        <taxon>Alcanivoracaceae</taxon>
        <taxon>Alloalcanivorax</taxon>
    </lineage>
</organism>
<proteinExistence type="predicted"/>